<proteinExistence type="inferred from homology"/>
<evidence type="ECO:0000313" key="4">
    <source>
        <dbReference type="EMBL" id="KVI07807.1"/>
    </source>
</evidence>
<dbReference type="STRING" id="59895.A0A103YEV5"/>
<feature type="compositionally biased region" description="Polar residues" evidence="3">
    <location>
        <begin position="257"/>
        <end position="270"/>
    </location>
</feature>
<dbReference type="Proteomes" id="UP000243975">
    <property type="component" value="Unassembled WGS sequence"/>
</dbReference>
<organism evidence="4 5">
    <name type="scientific">Cynara cardunculus var. scolymus</name>
    <name type="common">Globe artichoke</name>
    <name type="synonym">Cynara scolymus</name>
    <dbReference type="NCBI Taxonomy" id="59895"/>
    <lineage>
        <taxon>Eukaryota</taxon>
        <taxon>Viridiplantae</taxon>
        <taxon>Streptophyta</taxon>
        <taxon>Embryophyta</taxon>
        <taxon>Tracheophyta</taxon>
        <taxon>Spermatophyta</taxon>
        <taxon>Magnoliopsida</taxon>
        <taxon>eudicotyledons</taxon>
        <taxon>Gunneridae</taxon>
        <taxon>Pentapetalae</taxon>
        <taxon>asterids</taxon>
        <taxon>campanulids</taxon>
        <taxon>Asterales</taxon>
        <taxon>Asteraceae</taxon>
        <taxon>Carduoideae</taxon>
        <taxon>Cardueae</taxon>
        <taxon>Carduinae</taxon>
        <taxon>Cynara</taxon>
    </lineage>
</organism>
<feature type="compositionally biased region" description="Polar residues" evidence="3">
    <location>
        <begin position="559"/>
        <end position="569"/>
    </location>
</feature>
<gene>
    <name evidence="4" type="ORF">Ccrd_013830</name>
</gene>
<protein>
    <submittedName>
        <fullName evidence="4">Uncharacterized protein</fullName>
    </submittedName>
</protein>
<dbReference type="OMA" id="MIITRKE"/>
<feature type="compositionally biased region" description="Basic and acidic residues" evidence="3">
    <location>
        <begin position="124"/>
        <end position="138"/>
    </location>
</feature>
<evidence type="ECO:0000313" key="5">
    <source>
        <dbReference type="Proteomes" id="UP000243975"/>
    </source>
</evidence>
<dbReference type="AlphaFoldDB" id="A0A103YEV5"/>
<dbReference type="PANTHER" id="PTHR32295:SF228">
    <property type="entry name" value="IQ MOTIF, EF-HAND BINDING, P-LOOP CONTAINING NUCLEOSIDE TRIPHOSPHATE HYDROLASE"/>
    <property type="match status" value="1"/>
</dbReference>
<keyword evidence="5" id="KW-1185">Reference proteome</keyword>
<feature type="compositionally biased region" description="Polar residues" evidence="3">
    <location>
        <begin position="520"/>
        <end position="529"/>
    </location>
</feature>
<evidence type="ECO:0000256" key="1">
    <source>
        <dbReference type="ARBA" id="ARBA00022860"/>
    </source>
</evidence>
<reference evidence="4 5" key="1">
    <citation type="journal article" date="2016" name="Sci. Rep.">
        <title>The genome sequence of the outbreeding globe artichoke constructed de novo incorporating a phase-aware low-pass sequencing strategy of F1 progeny.</title>
        <authorList>
            <person name="Scaglione D."/>
            <person name="Reyes-Chin-Wo S."/>
            <person name="Acquadro A."/>
            <person name="Froenicke L."/>
            <person name="Portis E."/>
            <person name="Beitel C."/>
            <person name="Tirone M."/>
            <person name="Mauro R."/>
            <person name="Lo Monaco A."/>
            <person name="Mauromicale G."/>
            <person name="Faccioli P."/>
            <person name="Cattivelli L."/>
            <person name="Rieseberg L."/>
            <person name="Michelmore R."/>
            <person name="Lanteri S."/>
        </authorList>
    </citation>
    <scope>NUCLEOTIDE SEQUENCE [LARGE SCALE GENOMIC DNA]</scope>
    <source>
        <strain evidence="4">2C</strain>
    </source>
</reference>
<feature type="region of interest" description="Disordered" evidence="3">
    <location>
        <begin position="346"/>
        <end position="583"/>
    </location>
</feature>
<accession>A0A103YEV5</accession>
<comment type="caution">
    <text evidence="4">The sequence shown here is derived from an EMBL/GenBank/DDBJ whole genome shotgun (WGS) entry which is preliminary data.</text>
</comment>
<name>A0A103YEV5_CYNCS</name>
<feature type="region of interest" description="Disordered" evidence="3">
    <location>
        <begin position="244"/>
        <end position="273"/>
    </location>
</feature>
<evidence type="ECO:0000256" key="2">
    <source>
        <dbReference type="ARBA" id="ARBA00024341"/>
    </source>
</evidence>
<evidence type="ECO:0000256" key="3">
    <source>
        <dbReference type="SAM" id="MobiDB-lite"/>
    </source>
</evidence>
<feature type="compositionally biased region" description="Polar residues" evidence="3">
    <location>
        <begin position="421"/>
        <end position="436"/>
    </location>
</feature>
<feature type="compositionally biased region" description="Basic and acidic residues" evidence="3">
    <location>
        <begin position="395"/>
        <end position="409"/>
    </location>
</feature>
<dbReference type="Gramene" id="KVI07807">
    <property type="protein sequence ID" value="KVI07807"/>
    <property type="gene ID" value="Ccrd_013830"/>
</dbReference>
<dbReference type="EMBL" id="LEKV01001486">
    <property type="protein sequence ID" value="KVI07807.1"/>
    <property type="molecule type" value="Genomic_DNA"/>
</dbReference>
<comment type="similarity">
    <text evidence="2">Belongs to the IQD family.</text>
</comment>
<dbReference type="Pfam" id="PF00612">
    <property type="entry name" value="IQ"/>
    <property type="match status" value="1"/>
</dbReference>
<keyword evidence="1" id="KW-0112">Calmodulin-binding</keyword>
<feature type="region of interest" description="Disordered" evidence="3">
    <location>
        <begin position="121"/>
        <end position="151"/>
    </location>
</feature>
<dbReference type="PANTHER" id="PTHR32295">
    <property type="entry name" value="IQ-DOMAIN 5-RELATED"/>
    <property type="match status" value="1"/>
</dbReference>
<feature type="region of interest" description="Disordered" evidence="3">
    <location>
        <begin position="174"/>
        <end position="217"/>
    </location>
</feature>
<feature type="compositionally biased region" description="Low complexity" evidence="3">
    <location>
        <begin position="447"/>
        <end position="466"/>
    </location>
</feature>
<dbReference type="PROSITE" id="PS50096">
    <property type="entry name" value="IQ"/>
    <property type="match status" value="1"/>
</dbReference>
<dbReference type="InterPro" id="IPR000048">
    <property type="entry name" value="IQ_motif_EF-hand-BS"/>
</dbReference>
<sequence length="601" mass="65836">MVTKAADGDAIKYDSSSDETFIIAERELLRLKGVVKLQAAVRGHLVRCHAAGALRCIQSIVKMQALVRARQANLSVERSSLGKKVNEKHMKAGNGSKFPERLTFCDISWKWLERWNSVSSPEVMEPHSRRKEQSKVNDMKSQGGKPMPPNCELTDVKLDFLSDENKCSSIGSQIAHTLSPEKSVAEAEQPKRPAKRVTTEQADSEGRKSGFGSRKASNPAFIAAHSRFEELTSKSISLRSVGSSNQDHVVDSPADNGLSNLQNSTPTSNIEPGEPLVYQSLRVGQTGGSECGTELSITSMLDSPDPSEVGNIEYDKEAKVIDKEAEDHALLGTELTHSISVFSEKYDGNIGGDSEHSKPDDNTDVSQPFEENASNADIELEPVTGRQVYKSNMHKKIETEMHHQVDKLSPEASPRSHITAPESQETPSSQISTNNKIRTDRKVSGQKPKSWSNSKKSPVSSSLRSSLENLPRDPKPGKRRNSFGSQSSDQIDQEPRDSSSSNSIPSYMQVTESARAKALANNSPKSSPDMQGKEAYMKKRHSLPAAVNGRHGSPRLKRSSPQAQQTTKGSDNRARRTQSNPAPFLLRSVNLRDMSAVLALC</sequence>
<dbReference type="GO" id="GO:0005516">
    <property type="term" value="F:calmodulin binding"/>
    <property type="evidence" value="ECO:0007669"/>
    <property type="project" value="UniProtKB-KW"/>
</dbReference>